<organism evidence="2 3">
    <name type="scientific">Rubripirellula reticaptiva</name>
    <dbReference type="NCBI Taxonomy" id="2528013"/>
    <lineage>
        <taxon>Bacteria</taxon>
        <taxon>Pseudomonadati</taxon>
        <taxon>Planctomycetota</taxon>
        <taxon>Planctomycetia</taxon>
        <taxon>Pirellulales</taxon>
        <taxon>Pirellulaceae</taxon>
        <taxon>Rubripirellula</taxon>
    </lineage>
</organism>
<evidence type="ECO:0000313" key="2">
    <source>
        <dbReference type="EMBL" id="TWU55989.1"/>
    </source>
</evidence>
<dbReference type="AlphaFoldDB" id="A0A5C6F8E2"/>
<dbReference type="RefSeq" id="WP_146534074.1">
    <property type="nucleotide sequence ID" value="NZ_SJPX01000002.1"/>
</dbReference>
<accession>A0A5C6F8E2</accession>
<feature type="region of interest" description="Disordered" evidence="1">
    <location>
        <begin position="265"/>
        <end position="294"/>
    </location>
</feature>
<gene>
    <name evidence="2" type="ORF">Poly59_22920</name>
</gene>
<evidence type="ECO:0000313" key="3">
    <source>
        <dbReference type="Proteomes" id="UP000317977"/>
    </source>
</evidence>
<protein>
    <submittedName>
        <fullName evidence="2">Uncharacterized protein</fullName>
    </submittedName>
</protein>
<evidence type="ECO:0000256" key="1">
    <source>
        <dbReference type="SAM" id="MobiDB-lite"/>
    </source>
</evidence>
<comment type="caution">
    <text evidence="2">The sequence shown here is derived from an EMBL/GenBank/DDBJ whole genome shotgun (WGS) entry which is preliminary data.</text>
</comment>
<name>A0A5C6F8E2_9BACT</name>
<dbReference type="EMBL" id="SJPX01000002">
    <property type="protein sequence ID" value="TWU55989.1"/>
    <property type="molecule type" value="Genomic_DNA"/>
</dbReference>
<keyword evidence="3" id="KW-1185">Reference proteome</keyword>
<reference evidence="2 3" key="1">
    <citation type="submission" date="2019-02" db="EMBL/GenBank/DDBJ databases">
        <title>Deep-cultivation of Planctomycetes and their phenomic and genomic characterization uncovers novel biology.</title>
        <authorList>
            <person name="Wiegand S."/>
            <person name="Jogler M."/>
            <person name="Boedeker C."/>
            <person name="Pinto D."/>
            <person name="Vollmers J."/>
            <person name="Rivas-Marin E."/>
            <person name="Kohn T."/>
            <person name="Peeters S.H."/>
            <person name="Heuer A."/>
            <person name="Rast P."/>
            <person name="Oberbeckmann S."/>
            <person name="Bunk B."/>
            <person name="Jeske O."/>
            <person name="Meyerdierks A."/>
            <person name="Storesund J.E."/>
            <person name="Kallscheuer N."/>
            <person name="Luecker S."/>
            <person name="Lage O.M."/>
            <person name="Pohl T."/>
            <person name="Merkel B.J."/>
            <person name="Hornburger P."/>
            <person name="Mueller R.-W."/>
            <person name="Bruemmer F."/>
            <person name="Labrenz M."/>
            <person name="Spormann A.M."/>
            <person name="Op Den Camp H."/>
            <person name="Overmann J."/>
            <person name="Amann R."/>
            <person name="Jetten M.S.M."/>
            <person name="Mascher T."/>
            <person name="Medema M.H."/>
            <person name="Devos D.P."/>
            <person name="Kaster A.-K."/>
            <person name="Ovreas L."/>
            <person name="Rohde M."/>
            <person name="Galperin M.Y."/>
            <person name="Jogler C."/>
        </authorList>
    </citation>
    <scope>NUCLEOTIDE SEQUENCE [LARGE SCALE GENOMIC DNA]</scope>
    <source>
        <strain evidence="2 3">Poly59</strain>
    </source>
</reference>
<proteinExistence type="predicted"/>
<dbReference type="Proteomes" id="UP000317977">
    <property type="component" value="Unassembled WGS sequence"/>
</dbReference>
<sequence length="651" mass="74273">MFFPQQYWWDSAAWQVPDGVKYLSERWWELLKDWHCITSYSLPSSFCVSVLEDIAEVLDDLQGGRLRSCHQLDALYDELGQILSSNLLLAHAFPAEVNATVETFKNLYDSLPASPQDKYAELKKRHKECRRAAAAARRLHHRCFRRRATEDDMTWTGYGGLAAMELCREVAKDEPSYNRLDTLVEQLLLDCVYRGYNADYLTSLLDRYLPMKSDLRDGMLHMFRRLSSLKRHRYKIYFVVDGATDAEIRSSELRIDQHTKQSVEDLKSKLDEGRSAPTEIESEEGEIADADDVDEGTLSAGSVDVDEFLSQLDCDQLILSMHWQDSPDAGAAADDAKRRLQEIIDFLDFQSPMQRYDLHPKMLVTWEDRNGKLFARTYPDDSAQQPPQADYAARIDPNSAGKLSGLAEALRWSAVARREKTPEVSLLASWFAFEYLAGTVERTAVEGIVSYFPKVIAIGNVRRRLLYWWSSFAASPGFQGHEKKDALIEIAVAYRNRPNLSGIATLLYDSAQSSPNELGQAVLDIASQSVLLRHRTKIEGKRMANHQVLAHTVQDDDKEIRRELSQFLMIRNKLVHRARIDHPLLTVVSDRAKNRLYDLLRDLSVQLTAERIDGSVDEVLIDYRDTFDELLDELGSGPIDMNVLIQRISLA</sequence>
<feature type="compositionally biased region" description="Basic and acidic residues" evidence="1">
    <location>
        <begin position="265"/>
        <end position="274"/>
    </location>
</feature>
<dbReference type="OrthoDB" id="9993958at2"/>
<feature type="compositionally biased region" description="Acidic residues" evidence="1">
    <location>
        <begin position="280"/>
        <end position="294"/>
    </location>
</feature>